<feature type="compositionally biased region" description="Polar residues" evidence="1">
    <location>
        <begin position="421"/>
        <end position="435"/>
    </location>
</feature>
<accession>A0AAW1PIP0</accession>
<dbReference type="SUPFAM" id="SSF50346">
    <property type="entry name" value="PRC-barrel domain"/>
    <property type="match status" value="1"/>
</dbReference>
<dbReference type="PANTHER" id="PTHR36740:SF1">
    <property type="entry name" value="PRC-BARREL DOMAIN-CONTAINING PROTEIN"/>
    <property type="match status" value="1"/>
</dbReference>
<organism evidence="3 4">
    <name type="scientific">Symbiochloris irregularis</name>
    <dbReference type="NCBI Taxonomy" id="706552"/>
    <lineage>
        <taxon>Eukaryota</taxon>
        <taxon>Viridiplantae</taxon>
        <taxon>Chlorophyta</taxon>
        <taxon>core chlorophytes</taxon>
        <taxon>Trebouxiophyceae</taxon>
        <taxon>Trebouxiales</taxon>
        <taxon>Trebouxiaceae</taxon>
        <taxon>Symbiochloris</taxon>
    </lineage>
</organism>
<comment type="caution">
    <text evidence="3">The sequence shown here is derived from an EMBL/GenBank/DDBJ whole genome shotgun (WGS) entry which is preliminary data.</text>
</comment>
<keyword evidence="4" id="KW-1185">Reference proteome</keyword>
<dbReference type="AlphaFoldDB" id="A0AAW1PIP0"/>
<feature type="domain" description="PRC-barrel" evidence="2">
    <location>
        <begin position="90"/>
        <end position="157"/>
    </location>
</feature>
<evidence type="ECO:0000313" key="3">
    <source>
        <dbReference type="EMBL" id="KAK9808447.1"/>
    </source>
</evidence>
<evidence type="ECO:0000259" key="2">
    <source>
        <dbReference type="Pfam" id="PF05239"/>
    </source>
</evidence>
<sequence length="508" mass="56782">MLVQGLLSLLPPACSQHKSSTSCVHARVLSRHRPSLPYGQSGIRAQSWRRLTCAAFQPETTYQPQYEPQQRPRPRQAPRQAPQEFGTLLRRCQVVNKPVISTVSGKQLGLVSHFVVDPAQLTVVSLAIRPKGFKQTLSGLVDLSTVVQIGDVVLVDRDNMTGSASAALRRGYQRLSGCEVFTFDGLPLGKVRNFSFRPDTGRIASVQYDELGLPSIPETWVALFEVGVEHVHTVEQKRLTLRQRSTRAPLQLQEGSIGKLIAGALSLGWWNSFNSPEDIEVYEQWAAQNRATFERYYGQALPSTRQEYDAFMLGVEMASNPTKPSRQQQQQAPLRRAAPLQLPQPRQSAWRDQVVSSPPTAREYESLPPMRSRDPRTRQRMVELPLGPPPPRPPEPQGWQQQQQEPFEPQAQQSPYGQDWEGQQNGAQRVGSSKEASVPIIAARSIPPHQRRDADGNYGTPPAPPAMQQQQQGSRMTAEAGVHFREWALDDDQVWNADAPLSPRRESA</sequence>
<feature type="region of interest" description="Disordered" evidence="1">
    <location>
        <begin position="62"/>
        <end position="81"/>
    </location>
</feature>
<evidence type="ECO:0000256" key="1">
    <source>
        <dbReference type="SAM" id="MobiDB-lite"/>
    </source>
</evidence>
<feature type="compositionally biased region" description="Low complexity" evidence="1">
    <location>
        <begin position="397"/>
        <end position="415"/>
    </location>
</feature>
<dbReference type="InterPro" id="IPR011033">
    <property type="entry name" value="PRC_barrel-like_sf"/>
</dbReference>
<evidence type="ECO:0000313" key="4">
    <source>
        <dbReference type="Proteomes" id="UP001465755"/>
    </source>
</evidence>
<feature type="region of interest" description="Disordered" evidence="1">
    <location>
        <begin position="340"/>
        <end position="478"/>
    </location>
</feature>
<feature type="compositionally biased region" description="Pro residues" evidence="1">
    <location>
        <begin position="386"/>
        <end position="396"/>
    </location>
</feature>
<name>A0AAW1PIP0_9CHLO</name>
<dbReference type="EMBL" id="JALJOQ010000023">
    <property type="protein sequence ID" value="KAK9808447.1"/>
    <property type="molecule type" value="Genomic_DNA"/>
</dbReference>
<proteinExistence type="predicted"/>
<dbReference type="PANTHER" id="PTHR36740">
    <property type="entry name" value="PRC DOMAIN-CONTAINING PROTEIN"/>
    <property type="match status" value="1"/>
</dbReference>
<reference evidence="3 4" key="1">
    <citation type="journal article" date="2024" name="Nat. Commun.">
        <title>Phylogenomics reveals the evolutionary origins of lichenization in chlorophyte algae.</title>
        <authorList>
            <person name="Puginier C."/>
            <person name="Libourel C."/>
            <person name="Otte J."/>
            <person name="Skaloud P."/>
            <person name="Haon M."/>
            <person name="Grisel S."/>
            <person name="Petersen M."/>
            <person name="Berrin J.G."/>
            <person name="Delaux P.M."/>
            <person name="Dal Grande F."/>
            <person name="Keller J."/>
        </authorList>
    </citation>
    <scope>NUCLEOTIDE SEQUENCE [LARGE SCALE GENOMIC DNA]</scope>
    <source>
        <strain evidence="3 4">SAG 2036</strain>
    </source>
</reference>
<dbReference type="InterPro" id="IPR027275">
    <property type="entry name" value="PRC-brl_dom"/>
</dbReference>
<protein>
    <recommendedName>
        <fullName evidence="2">PRC-barrel domain-containing protein</fullName>
    </recommendedName>
</protein>
<dbReference type="Gene3D" id="2.30.30.240">
    <property type="entry name" value="PRC-barrel domain"/>
    <property type="match status" value="1"/>
</dbReference>
<gene>
    <name evidence="3" type="ORF">WJX73_006751</name>
</gene>
<feature type="compositionally biased region" description="Basic and acidic residues" evidence="1">
    <location>
        <begin position="371"/>
        <end position="381"/>
    </location>
</feature>
<dbReference type="Pfam" id="PF05239">
    <property type="entry name" value="PRC"/>
    <property type="match status" value="1"/>
</dbReference>
<dbReference type="Proteomes" id="UP001465755">
    <property type="component" value="Unassembled WGS sequence"/>
</dbReference>